<keyword evidence="3" id="KW-1185">Reference proteome</keyword>
<accession>A0ABT2FRI4</accession>
<evidence type="ECO:0000313" key="2">
    <source>
        <dbReference type="EMBL" id="MCS4558944.1"/>
    </source>
</evidence>
<sequence length="67" mass="7443">MTTAALFSVGTSHGLLLSRLLAYSLFVFIYSRSRTGTKMLEDQAAKQHFANFSISMLLDTRAHLFTG</sequence>
<feature type="non-terminal residue" evidence="2">
    <location>
        <position position="67"/>
    </location>
</feature>
<keyword evidence="1" id="KW-0812">Transmembrane</keyword>
<keyword evidence="1" id="KW-0472">Membrane</keyword>
<dbReference type="EMBL" id="JAKOGG010000459">
    <property type="protein sequence ID" value="MCS4558944.1"/>
    <property type="molecule type" value="Genomic_DNA"/>
</dbReference>
<protein>
    <recommendedName>
        <fullName evidence="4">Secreted protein</fullName>
    </recommendedName>
</protein>
<dbReference type="Proteomes" id="UP001201549">
    <property type="component" value="Unassembled WGS sequence"/>
</dbReference>
<evidence type="ECO:0000256" key="1">
    <source>
        <dbReference type="SAM" id="Phobius"/>
    </source>
</evidence>
<reference evidence="3" key="2">
    <citation type="submission" date="2023-07" db="EMBL/GenBank/DDBJ databases">
        <title>Shewanella mangrovi sp. nov., an acetaldehyde- degrading bacterium isolated from mangrove sediment.</title>
        <authorList>
            <person name="Liu Y."/>
        </authorList>
    </citation>
    <scope>NUCLEOTIDE SEQUENCE [LARGE SCALE GENOMIC DNA]</scope>
    <source>
        <strain evidence="3">C32</strain>
    </source>
</reference>
<keyword evidence="1" id="KW-1133">Transmembrane helix</keyword>
<evidence type="ECO:0008006" key="4">
    <source>
        <dbReference type="Google" id="ProtNLM"/>
    </source>
</evidence>
<name>A0ABT2FRI4_9GAMM</name>
<gene>
    <name evidence="2" type="ORF">L9G74_21225</name>
</gene>
<feature type="transmembrane region" description="Helical" evidence="1">
    <location>
        <begin position="6"/>
        <end position="30"/>
    </location>
</feature>
<reference evidence="2 3" key="1">
    <citation type="submission" date="2022-02" db="EMBL/GenBank/DDBJ databases">
        <authorList>
            <person name="Zhuang L."/>
        </authorList>
    </citation>
    <scope>NUCLEOTIDE SEQUENCE [LARGE SCALE GENOMIC DNA]</scope>
    <source>
        <strain evidence="2 3">C32</strain>
    </source>
</reference>
<evidence type="ECO:0000313" key="3">
    <source>
        <dbReference type="Proteomes" id="UP001201549"/>
    </source>
</evidence>
<organism evidence="2 3">
    <name type="scientific">Shewanella electrica</name>
    <dbReference type="NCBI Taxonomy" id="515560"/>
    <lineage>
        <taxon>Bacteria</taxon>
        <taxon>Pseudomonadati</taxon>
        <taxon>Pseudomonadota</taxon>
        <taxon>Gammaproteobacteria</taxon>
        <taxon>Alteromonadales</taxon>
        <taxon>Shewanellaceae</taxon>
        <taxon>Shewanella</taxon>
    </lineage>
</organism>
<comment type="caution">
    <text evidence="2">The sequence shown here is derived from an EMBL/GenBank/DDBJ whole genome shotgun (WGS) entry which is preliminary data.</text>
</comment>
<proteinExistence type="predicted"/>
<dbReference type="RefSeq" id="WP_238898738.1">
    <property type="nucleotide sequence ID" value="NZ_JAKOGG010000459.1"/>
</dbReference>